<dbReference type="InterPro" id="IPR018490">
    <property type="entry name" value="cNMP-bd_dom_sf"/>
</dbReference>
<dbReference type="InterPro" id="IPR012318">
    <property type="entry name" value="HTH_CRP"/>
</dbReference>
<dbReference type="GO" id="GO:0003700">
    <property type="term" value="F:DNA-binding transcription factor activity"/>
    <property type="evidence" value="ECO:0007669"/>
    <property type="project" value="TreeGrafter"/>
</dbReference>
<dbReference type="CDD" id="cd00092">
    <property type="entry name" value="HTH_CRP"/>
    <property type="match status" value="1"/>
</dbReference>
<evidence type="ECO:0000256" key="3">
    <source>
        <dbReference type="ARBA" id="ARBA00023163"/>
    </source>
</evidence>
<evidence type="ECO:0000256" key="1">
    <source>
        <dbReference type="ARBA" id="ARBA00023015"/>
    </source>
</evidence>
<sequence length="260" mass="28415">MPPASPPCGNLLLDALRAEDRLLLLPHLEPVECRRGEVLFEVGQDVEMISFPCGATVTTLVVTMRDGRSAETAIIGREGAIGGVVSQGYLPAFSRAVVQIGGPVLRLEAARLQAVKRTSPLMRNLFTRYSDCLLAQVLQSVACNALHPIEQRCARWLLTLQDRLDTDTLPITQEMLAERLGVQRTYLTRVLKMLQQQGLIAVGRGRITIRDRADMEKASCECHAVVKRHFEEVLGAVYSPSGALVAVSPASEEPAVRHVG</sequence>
<keyword evidence="3" id="KW-0804">Transcription</keyword>
<dbReference type="AlphaFoldDB" id="A0A3S3U7B7"/>
<accession>A0A3S3U7B7</accession>
<protein>
    <submittedName>
        <fullName evidence="5">Crp/Fnr family transcriptional regulator</fullName>
    </submittedName>
</protein>
<dbReference type="InterPro" id="IPR014710">
    <property type="entry name" value="RmlC-like_jellyroll"/>
</dbReference>
<dbReference type="InterPro" id="IPR036390">
    <property type="entry name" value="WH_DNA-bd_sf"/>
</dbReference>
<dbReference type="EMBL" id="SACP01000013">
    <property type="protein sequence ID" value="RVU17220.1"/>
    <property type="molecule type" value="Genomic_DNA"/>
</dbReference>
<dbReference type="GO" id="GO:0005829">
    <property type="term" value="C:cytosol"/>
    <property type="evidence" value="ECO:0007669"/>
    <property type="project" value="TreeGrafter"/>
</dbReference>
<evidence type="ECO:0000259" key="4">
    <source>
        <dbReference type="PROSITE" id="PS51063"/>
    </source>
</evidence>
<dbReference type="PANTHER" id="PTHR24567:SF74">
    <property type="entry name" value="HTH-TYPE TRANSCRIPTIONAL REGULATOR ARCR"/>
    <property type="match status" value="1"/>
</dbReference>
<organism evidence="5 6">
    <name type="scientific">Methylobacterium oryzihabitans</name>
    <dbReference type="NCBI Taxonomy" id="2499852"/>
    <lineage>
        <taxon>Bacteria</taxon>
        <taxon>Pseudomonadati</taxon>
        <taxon>Pseudomonadota</taxon>
        <taxon>Alphaproteobacteria</taxon>
        <taxon>Hyphomicrobiales</taxon>
        <taxon>Methylobacteriaceae</taxon>
        <taxon>Methylobacterium</taxon>
    </lineage>
</organism>
<proteinExistence type="predicted"/>
<keyword evidence="6" id="KW-1185">Reference proteome</keyword>
<dbReference type="SMART" id="SM00419">
    <property type="entry name" value="HTH_CRP"/>
    <property type="match status" value="1"/>
</dbReference>
<dbReference type="InterPro" id="IPR050397">
    <property type="entry name" value="Env_Response_Regulators"/>
</dbReference>
<dbReference type="GO" id="GO:0003677">
    <property type="term" value="F:DNA binding"/>
    <property type="evidence" value="ECO:0007669"/>
    <property type="project" value="UniProtKB-KW"/>
</dbReference>
<reference evidence="5 6" key="1">
    <citation type="submission" date="2019-01" db="EMBL/GenBank/DDBJ databases">
        <authorList>
            <person name="Chen W.-M."/>
        </authorList>
    </citation>
    <scope>NUCLEOTIDE SEQUENCE [LARGE SCALE GENOMIC DNA]</scope>
    <source>
        <strain evidence="5 6">TER-1</strain>
    </source>
</reference>
<dbReference type="SUPFAM" id="SSF46785">
    <property type="entry name" value="Winged helix' DNA-binding domain"/>
    <property type="match status" value="1"/>
</dbReference>
<evidence type="ECO:0000256" key="2">
    <source>
        <dbReference type="ARBA" id="ARBA00023125"/>
    </source>
</evidence>
<evidence type="ECO:0000313" key="6">
    <source>
        <dbReference type="Proteomes" id="UP000286997"/>
    </source>
</evidence>
<dbReference type="SUPFAM" id="SSF51206">
    <property type="entry name" value="cAMP-binding domain-like"/>
    <property type="match status" value="1"/>
</dbReference>
<keyword evidence="1" id="KW-0805">Transcription regulation</keyword>
<dbReference type="RefSeq" id="WP_127730493.1">
    <property type="nucleotide sequence ID" value="NZ_SACP01000013.1"/>
</dbReference>
<dbReference type="Gene3D" id="2.60.120.10">
    <property type="entry name" value="Jelly Rolls"/>
    <property type="match status" value="1"/>
</dbReference>
<dbReference type="OrthoDB" id="7506088at2"/>
<evidence type="ECO:0000313" key="5">
    <source>
        <dbReference type="EMBL" id="RVU17220.1"/>
    </source>
</evidence>
<keyword evidence="2" id="KW-0238">DNA-binding</keyword>
<dbReference type="PROSITE" id="PS51063">
    <property type="entry name" value="HTH_CRP_2"/>
    <property type="match status" value="1"/>
</dbReference>
<comment type="caution">
    <text evidence="5">The sequence shown here is derived from an EMBL/GenBank/DDBJ whole genome shotgun (WGS) entry which is preliminary data.</text>
</comment>
<dbReference type="Proteomes" id="UP000286997">
    <property type="component" value="Unassembled WGS sequence"/>
</dbReference>
<feature type="domain" description="HTH crp-type" evidence="4">
    <location>
        <begin position="147"/>
        <end position="213"/>
    </location>
</feature>
<dbReference type="PANTHER" id="PTHR24567">
    <property type="entry name" value="CRP FAMILY TRANSCRIPTIONAL REGULATORY PROTEIN"/>
    <property type="match status" value="1"/>
</dbReference>
<dbReference type="Pfam" id="PF13545">
    <property type="entry name" value="HTH_Crp_2"/>
    <property type="match status" value="1"/>
</dbReference>
<gene>
    <name evidence="5" type="ORF">EOE48_15075</name>
</gene>
<name>A0A3S3U7B7_9HYPH</name>